<evidence type="ECO:0000313" key="9">
    <source>
        <dbReference type="EMBL" id="EDO16487.1"/>
    </source>
</evidence>
<gene>
    <name evidence="9" type="ORF">Kpol_513p3</name>
</gene>
<dbReference type="OMA" id="RSNMFVP"/>
<dbReference type="AlphaFoldDB" id="A7TMI9"/>
<dbReference type="InParanoid" id="A7TMI9"/>
<dbReference type="OrthoDB" id="6123at2759"/>
<evidence type="ECO:0000256" key="1">
    <source>
        <dbReference type="ARBA" id="ARBA00004123"/>
    </source>
</evidence>
<evidence type="ECO:0000256" key="7">
    <source>
        <dbReference type="SAM" id="MobiDB-lite"/>
    </source>
</evidence>
<dbReference type="EMBL" id="DS480423">
    <property type="protein sequence ID" value="EDO16487.1"/>
    <property type="molecule type" value="Genomic_DNA"/>
</dbReference>
<dbReference type="HOGENOM" id="CLU_015675_0_0_1"/>
<feature type="region of interest" description="Disordered" evidence="7">
    <location>
        <begin position="110"/>
        <end position="135"/>
    </location>
</feature>
<feature type="compositionally biased region" description="Basic and acidic residues" evidence="7">
    <location>
        <begin position="567"/>
        <end position="584"/>
    </location>
</feature>
<evidence type="ECO:0000313" key="10">
    <source>
        <dbReference type="Proteomes" id="UP000000267"/>
    </source>
</evidence>
<dbReference type="STRING" id="436907.A7TMI9"/>
<keyword evidence="10" id="KW-1185">Reference proteome</keyword>
<dbReference type="InterPro" id="IPR005635">
    <property type="entry name" value="Inner_centromere_prot_ARK-bd"/>
</dbReference>
<feature type="compositionally biased region" description="Polar residues" evidence="7">
    <location>
        <begin position="585"/>
        <end position="600"/>
    </location>
</feature>
<feature type="compositionally biased region" description="Low complexity" evidence="7">
    <location>
        <begin position="111"/>
        <end position="122"/>
    </location>
</feature>
<dbReference type="GO" id="GO:0005634">
    <property type="term" value="C:nucleus"/>
    <property type="evidence" value="ECO:0007669"/>
    <property type="project" value="UniProtKB-SubCell"/>
</dbReference>
<evidence type="ECO:0000256" key="2">
    <source>
        <dbReference type="ARBA" id="ARBA00004186"/>
    </source>
</evidence>
<feature type="compositionally biased region" description="Basic and acidic residues" evidence="7">
    <location>
        <begin position="526"/>
        <end position="536"/>
    </location>
</feature>
<dbReference type="PhylomeDB" id="A7TMI9"/>
<feature type="domain" description="Inner centromere protein ARK-binding" evidence="8">
    <location>
        <begin position="732"/>
        <end position="781"/>
    </location>
</feature>
<comment type="similarity">
    <text evidence="3">Belongs to the INCENP family.</text>
</comment>
<proteinExistence type="inferred from homology"/>
<feature type="compositionally biased region" description="Polar residues" evidence="7">
    <location>
        <begin position="347"/>
        <end position="361"/>
    </location>
</feature>
<feature type="region of interest" description="Disordered" evidence="7">
    <location>
        <begin position="324"/>
        <end position="361"/>
    </location>
</feature>
<evidence type="ECO:0000256" key="3">
    <source>
        <dbReference type="ARBA" id="ARBA00010042"/>
    </source>
</evidence>
<evidence type="ECO:0000256" key="4">
    <source>
        <dbReference type="ARBA" id="ARBA00022490"/>
    </source>
</evidence>
<name>A7TMI9_VANPO</name>
<feature type="compositionally biased region" description="Polar residues" evidence="7">
    <location>
        <begin position="537"/>
        <end position="563"/>
    </location>
</feature>
<dbReference type="GeneID" id="5544654"/>
<protein>
    <recommendedName>
        <fullName evidence="8">Inner centromere protein ARK-binding domain-containing protein</fullName>
    </recommendedName>
</protein>
<sequence>MDWAIQAAKKKTETLAGGSRSIVESLNELNNVLVNGQQEINSVINDTCDWLNKEYSFIKDNSKHINISGGNKLANKNSLVSPEKTIAFNLTDRSTNLSILENKLSSSDIENINPNTNTNNNHNHNHIHTPDRRENILPSVTPKSLAEDNATQELQVQTSNIIENTTSNENSKVLKYSSRKSSPWSPYKADRLLKESTSNSSNNITRIITSSSHHSALSYTNSGESRKDLENANTSTKGDSELEVSRNTSLISINNTEPILKTRTRKSSLRDISKRRSNMFVPLPNKDPLIVQPVTSAQQGTNVLQSSTRKSLVNSRISIHKESVPISHTLLPPNNISRSKSNDRKSPSNNSTITSIKSPSFNVTTTGTITTSVTRSTATTSNVFDRLTSISTKSFENKVISKSARLSSSSIDMAGSPIRRSSANSKITGTIDSTMQEALKSIFSTKERLHNGKTPSRTTSPTSMKKSMIPKLNRYEHNSGTSGIDSKMKSIPNLPVTSKLSPTFKHSSNSRHNKYEIKSSSNNSHLHSEMKIKRDGINTSKNPKSPIRQSNLNKSLHPNSLVSNEELLEKRDVNSGKLEKDSISERTNGMIDSNTKAKSQNNRLTRFKLISSASNDQDKTNQKAINVTAEPTNQGTISKKDTVKGKRESIQKPIVYTDFRSSTTTKKKIPSTNINSSKRNNSFLQNGFLNHNVLHDLNTVDHRTKIGGSSSSITISKATKDEHCGDQSLPEIFSDSDEDENTIIASWAKSPYLEEQLIIQQNWDPKQIFGSIPPLHIDEIFQSSRLNKLKARQSLTKK</sequence>
<dbReference type="Pfam" id="PF03941">
    <property type="entry name" value="INCENP_ARK-bind"/>
    <property type="match status" value="1"/>
</dbReference>
<evidence type="ECO:0000259" key="8">
    <source>
        <dbReference type="Pfam" id="PF03941"/>
    </source>
</evidence>
<dbReference type="GO" id="GO:0005819">
    <property type="term" value="C:spindle"/>
    <property type="evidence" value="ECO:0007669"/>
    <property type="project" value="UniProtKB-SubCell"/>
</dbReference>
<keyword evidence="4" id="KW-0963">Cytoplasm</keyword>
<feature type="region of interest" description="Disordered" evidence="7">
    <location>
        <begin position="212"/>
        <end position="244"/>
    </location>
</feature>
<dbReference type="KEGG" id="vpo:Kpol_513p3"/>
<evidence type="ECO:0000256" key="6">
    <source>
        <dbReference type="ARBA" id="ARBA00023242"/>
    </source>
</evidence>
<keyword evidence="6" id="KW-0539">Nucleus</keyword>
<feature type="compositionally biased region" description="Polar residues" evidence="7">
    <location>
        <begin position="453"/>
        <end position="465"/>
    </location>
</feature>
<comment type="subcellular location">
    <subcellularLocation>
        <location evidence="2">Cytoplasm</location>
        <location evidence="2">Cytoskeleton</location>
        <location evidence="2">Spindle</location>
    </subcellularLocation>
    <subcellularLocation>
        <location evidence="1">Nucleus</location>
    </subcellularLocation>
</comment>
<evidence type="ECO:0000256" key="5">
    <source>
        <dbReference type="ARBA" id="ARBA00023212"/>
    </source>
</evidence>
<keyword evidence="5" id="KW-0206">Cytoskeleton</keyword>
<accession>A7TMI9</accession>
<dbReference type="FunCoup" id="A7TMI9">
    <property type="interactions" value="40"/>
</dbReference>
<feature type="compositionally biased region" description="Polar residues" evidence="7">
    <location>
        <begin position="495"/>
        <end position="507"/>
    </location>
</feature>
<dbReference type="Proteomes" id="UP000000267">
    <property type="component" value="Unassembled WGS sequence"/>
</dbReference>
<feature type="region of interest" description="Disordered" evidence="7">
    <location>
        <begin position="444"/>
        <end position="600"/>
    </location>
</feature>
<reference evidence="9 10" key="1">
    <citation type="journal article" date="2007" name="Proc. Natl. Acad. Sci. U.S.A.">
        <title>Independent sorting-out of thousands of duplicated gene pairs in two yeast species descended from a whole-genome duplication.</title>
        <authorList>
            <person name="Scannell D.R."/>
            <person name="Frank A.C."/>
            <person name="Conant G.C."/>
            <person name="Byrne K.P."/>
            <person name="Woolfit M."/>
            <person name="Wolfe K.H."/>
        </authorList>
    </citation>
    <scope>NUCLEOTIDE SEQUENCE [LARGE SCALE GENOMIC DNA]</scope>
    <source>
        <strain evidence="10">ATCC 22028 / DSM 70294 / BCRC 21397 / CBS 2163 / NBRC 10782 / NRRL Y-8283 / UCD 57-17</strain>
    </source>
</reference>
<dbReference type="eggNOG" id="ENOG502S0AD">
    <property type="taxonomic scope" value="Eukaryota"/>
</dbReference>
<dbReference type="RefSeq" id="XP_001644345.1">
    <property type="nucleotide sequence ID" value="XM_001644295.1"/>
</dbReference>
<organism evidence="10">
    <name type="scientific">Vanderwaltozyma polyspora (strain ATCC 22028 / DSM 70294 / BCRC 21397 / CBS 2163 / NBRC 10782 / NRRL Y-8283 / UCD 57-17)</name>
    <name type="common">Kluyveromyces polysporus</name>
    <dbReference type="NCBI Taxonomy" id="436907"/>
    <lineage>
        <taxon>Eukaryota</taxon>
        <taxon>Fungi</taxon>
        <taxon>Dikarya</taxon>
        <taxon>Ascomycota</taxon>
        <taxon>Saccharomycotina</taxon>
        <taxon>Saccharomycetes</taxon>
        <taxon>Saccharomycetales</taxon>
        <taxon>Saccharomycetaceae</taxon>
        <taxon>Vanderwaltozyma</taxon>
    </lineage>
</organism>